<accession>A0A1R1L7U1</accession>
<dbReference type="STRING" id="554083.BKD30_11670"/>
<dbReference type="Proteomes" id="UP000187085">
    <property type="component" value="Unassembled WGS sequence"/>
</dbReference>
<feature type="transmembrane region" description="Helical" evidence="1">
    <location>
        <begin position="194"/>
        <end position="216"/>
    </location>
</feature>
<dbReference type="RefSeq" id="WP_076704813.1">
    <property type="nucleotide sequence ID" value="NZ_MRDE01000072.1"/>
</dbReference>
<keyword evidence="1" id="KW-0472">Membrane</keyword>
<keyword evidence="1" id="KW-0812">Transmembrane</keyword>
<name>A0A1R1L7U1_9MICC</name>
<keyword evidence="3" id="KW-1185">Reference proteome</keyword>
<protein>
    <submittedName>
        <fullName evidence="2">Uncharacterized protein</fullName>
    </submittedName>
</protein>
<feature type="transmembrane region" description="Helical" evidence="1">
    <location>
        <begin position="351"/>
        <end position="371"/>
    </location>
</feature>
<feature type="transmembrane region" description="Helical" evidence="1">
    <location>
        <begin position="35"/>
        <end position="57"/>
    </location>
</feature>
<keyword evidence="1" id="KW-1133">Transmembrane helix</keyword>
<dbReference type="Pfam" id="PF19814">
    <property type="entry name" value="DUF6297"/>
    <property type="match status" value="1"/>
</dbReference>
<sequence>MRTPQLEAGAVTGFDPAVFTRRMSRRHQHRSRMSALLDGYTAALSVGVAALFGYGLLTALNQQLGAVAVSRPVTDPAVAVLPPAVFLPVLGLLLVAAVANWALRLGPVGPDAATLAWWMSAPVPRSRLLERMGLSRVGAAAALGAALSAPVLAVVTLGPGLLLGVLSVGLLAAIATEEAVVAQTADRGQVLRRTATVLAVLGGIAVLVLWVCGSLVPSSLPLIGHVLALVPTGWFVLAAEGAGWPLLVLAVVVVLLWSAIRPRLAELTTDQLARGGGAMTTLRLWAMTGGADDLVRTAPTDAVSTRRGRPLIRRVGTPSGALLVADLLGTARRRGWSGYAWLPALAWLPPLTVGGNGVLPVAGGIVIVALAGMSRAARGLRASASVPELDDLLPLSAARTRQLHALVPGVVLAAMMAVLSGGLVLLGAADAGLVLLGAVAGLGLGACAVRSAYRPPVDFSAPPVPTPFGYLPASALATMGQGPDLALVVLVPLVVALLAGGTAPLLLLAQAVVTLVVGVAATTPSPVNP</sequence>
<dbReference type="InterPro" id="IPR046264">
    <property type="entry name" value="DUF6297"/>
</dbReference>
<evidence type="ECO:0000313" key="3">
    <source>
        <dbReference type="Proteomes" id="UP000187085"/>
    </source>
</evidence>
<evidence type="ECO:0000256" key="1">
    <source>
        <dbReference type="SAM" id="Phobius"/>
    </source>
</evidence>
<reference evidence="2 3" key="1">
    <citation type="submission" date="2016-12" db="EMBL/GenBank/DDBJ databases">
        <title>Draft genome of Tersicoccus phoenicis 1P05MA.</title>
        <authorList>
            <person name="Nakajima Y."/>
            <person name="Yoshizawa S."/>
            <person name="Nakamura K."/>
            <person name="Ogura Y."/>
            <person name="Hayashi T."/>
            <person name="Kogure K."/>
        </authorList>
    </citation>
    <scope>NUCLEOTIDE SEQUENCE [LARGE SCALE GENOMIC DNA]</scope>
    <source>
        <strain evidence="2 3">1p05MA</strain>
    </source>
</reference>
<feature type="transmembrane region" description="Helical" evidence="1">
    <location>
        <begin position="161"/>
        <end position="182"/>
    </location>
</feature>
<dbReference type="AlphaFoldDB" id="A0A1R1L7U1"/>
<feature type="transmembrane region" description="Helical" evidence="1">
    <location>
        <begin position="432"/>
        <end position="453"/>
    </location>
</feature>
<feature type="transmembrane region" description="Helical" evidence="1">
    <location>
        <begin position="405"/>
        <end position="426"/>
    </location>
</feature>
<feature type="transmembrane region" description="Helical" evidence="1">
    <location>
        <begin position="236"/>
        <end position="257"/>
    </location>
</feature>
<gene>
    <name evidence="2" type="ORF">BKD30_11670</name>
</gene>
<feature type="transmembrane region" description="Helical" evidence="1">
    <location>
        <begin position="134"/>
        <end position="155"/>
    </location>
</feature>
<organism evidence="2 3">
    <name type="scientific">Tersicoccus phoenicis</name>
    <dbReference type="NCBI Taxonomy" id="554083"/>
    <lineage>
        <taxon>Bacteria</taxon>
        <taxon>Bacillati</taxon>
        <taxon>Actinomycetota</taxon>
        <taxon>Actinomycetes</taxon>
        <taxon>Micrococcales</taxon>
        <taxon>Micrococcaceae</taxon>
        <taxon>Tersicoccus</taxon>
    </lineage>
</organism>
<dbReference type="OrthoDB" id="4922321at2"/>
<evidence type="ECO:0000313" key="2">
    <source>
        <dbReference type="EMBL" id="OMH23570.1"/>
    </source>
</evidence>
<feature type="transmembrane region" description="Helical" evidence="1">
    <location>
        <begin position="485"/>
        <end position="509"/>
    </location>
</feature>
<comment type="caution">
    <text evidence="2">The sequence shown here is derived from an EMBL/GenBank/DDBJ whole genome shotgun (WGS) entry which is preliminary data.</text>
</comment>
<dbReference type="EMBL" id="MRDE01000072">
    <property type="protein sequence ID" value="OMH23570.1"/>
    <property type="molecule type" value="Genomic_DNA"/>
</dbReference>
<proteinExistence type="predicted"/>
<feature type="transmembrane region" description="Helical" evidence="1">
    <location>
        <begin position="77"/>
        <end position="103"/>
    </location>
</feature>